<dbReference type="PANTHER" id="PTHR33121:SF70">
    <property type="entry name" value="SIGNALING PROTEIN YKOW"/>
    <property type="match status" value="1"/>
</dbReference>
<dbReference type="SMART" id="SM00052">
    <property type="entry name" value="EAL"/>
    <property type="match status" value="1"/>
</dbReference>
<organism evidence="2 3">
    <name type="scientific">Vibrio ponticus</name>
    <dbReference type="NCBI Taxonomy" id="265668"/>
    <lineage>
        <taxon>Bacteria</taxon>
        <taxon>Pseudomonadati</taxon>
        <taxon>Pseudomonadota</taxon>
        <taxon>Gammaproteobacteria</taxon>
        <taxon>Vibrionales</taxon>
        <taxon>Vibrionaceae</taxon>
        <taxon>Vibrio</taxon>
    </lineage>
</organism>
<proteinExistence type="predicted"/>
<gene>
    <name evidence="2" type="ORF">BIY21_04655</name>
</gene>
<dbReference type="InterPro" id="IPR001633">
    <property type="entry name" value="EAL_dom"/>
</dbReference>
<dbReference type="RefSeq" id="WP_075652413.1">
    <property type="nucleotide sequence ID" value="NZ_AP019658.1"/>
</dbReference>
<dbReference type="Proteomes" id="UP000186206">
    <property type="component" value="Unassembled WGS sequence"/>
</dbReference>
<evidence type="ECO:0000259" key="1">
    <source>
        <dbReference type="PROSITE" id="PS50883"/>
    </source>
</evidence>
<evidence type="ECO:0000313" key="3">
    <source>
        <dbReference type="Proteomes" id="UP000186206"/>
    </source>
</evidence>
<reference evidence="2 3" key="1">
    <citation type="submission" date="2016-09" db="EMBL/GenBank/DDBJ databases">
        <title>Genomic Taxonomy of the Vibrionaceae.</title>
        <authorList>
            <person name="Gonzalez-Castillo A."/>
            <person name="Gomez-Gil B."/>
            <person name="Enciso-Ibarra K."/>
        </authorList>
    </citation>
    <scope>NUCLEOTIDE SEQUENCE [LARGE SCALE GENOMIC DNA]</scope>
    <source>
        <strain evidence="2 3">CAIM 1731</strain>
    </source>
</reference>
<dbReference type="CDD" id="cd01948">
    <property type="entry name" value="EAL"/>
    <property type="match status" value="1"/>
</dbReference>
<dbReference type="PROSITE" id="PS50883">
    <property type="entry name" value="EAL"/>
    <property type="match status" value="1"/>
</dbReference>
<dbReference type="InterPro" id="IPR035919">
    <property type="entry name" value="EAL_sf"/>
</dbReference>
<accession>A0ABX3F646</accession>
<dbReference type="InterPro" id="IPR050706">
    <property type="entry name" value="Cyclic-di-GMP_PDE-like"/>
</dbReference>
<name>A0ABX3F646_9VIBR</name>
<dbReference type="Gene3D" id="3.20.20.450">
    <property type="entry name" value="EAL domain"/>
    <property type="match status" value="1"/>
</dbReference>
<keyword evidence="3" id="KW-1185">Reference proteome</keyword>
<dbReference type="PANTHER" id="PTHR33121">
    <property type="entry name" value="CYCLIC DI-GMP PHOSPHODIESTERASE PDEF"/>
    <property type="match status" value="1"/>
</dbReference>
<feature type="domain" description="EAL" evidence="1">
    <location>
        <begin position="1"/>
        <end position="243"/>
    </location>
</feature>
<sequence>MYNFINRTDGVIVTREDDYAVISYVFQPIYSPKTKRAIYYEVLSRVTSQSGEIYSNQDFFENVDDEFIKKICISQLQVAKSLKIKSTISMNINMSCLADNQFVHDIMLFKGVKIALEINELNCYTSAIETINNIKALQSCGVMLWLDDYHSNNEQANLSLGTINWDYIKIDKSFLHFNSIELMPAKALTYVLSPFTKKGLIFEGVETYEQSQIVKATGSLSQGYFHSVPKQWSEIIQEIKNEHKIKNISAI</sequence>
<dbReference type="Pfam" id="PF00563">
    <property type="entry name" value="EAL"/>
    <property type="match status" value="1"/>
</dbReference>
<evidence type="ECO:0000313" key="2">
    <source>
        <dbReference type="EMBL" id="OLQ85533.1"/>
    </source>
</evidence>
<comment type="caution">
    <text evidence="2">The sequence shown here is derived from an EMBL/GenBank/DDBJ whole genome shotgun (WGS) entry which is preliminary data.</text>
</comment>
<protein>
    <recommendedName>
        <fullName evidence="1">EAL domain-containing protein</fullName>
    </recommendedName>
</protein>
<dbReference type="EMBL" id="MJMI01000142">
    <property type="protein sequence ID" value="OLQ85533.1"/>
    <property type="molecule type" value="Genomic_DNA"/>
</dbReference>
<dbReference type="SUPFAM" id="SSF141868">
    <property type="entry name" value="EAL domain-like"/>
    <property type="match status" value="1"/>
</dbReference>